<keyword evidence="2" id="KW-1185">Reference proteome</keyword>
<protein>
    <submittedName>
        <fullName evidence="1">Uncharacterized protein</fullName>
    </submittedName>
</protein>
<reference evidence="1 2" key="1">
    <citation type="submission" date="2015-04" db="EMBL/GenBank/DDBJ databases">
        <title>Genome sequence of aromatic hydrocarbons-degrading Sphingobium chungbukense DJ77.</title>
        <authorList>
            <person name="Kim Y.-C."/>
            <person name="Chae J.-C."/>
        </authorList>
    </citation>
    <scope>NUCLEOTIDE SEQUENCE [LARGE SCALE GENOMIC DNA]</scope>
    <source>
        <strain evidence="1 2">DJ77</strain>
    </source>
</reference>
<dbReference type="AlphaFoldDB" id="A0A0M3AUN3"/>
<dbReference type="PATRIC" id="fig|56193.3.peg.1403"/>
<dbReference type="EMBL" id="LBIC01000003">
    <property type="protein sequence ID" value="KKW92641.1"/>
    <property type="molecule type" value="Genomic_DNA"/>
</dbReference>
<name>A0A0M3AUN3_9SPHN</name>
<dbReference type="RefSeq" id="WP_046762857.1">
    <property type="nucleotide sequence ID" value="NZ_LBIC01000003.1"/>
</dbReference>
<gene>
    <name evidence="1" type="ORF">YP76_06810</name>
</gene>
<accession>A0A0M3AUN3</accession>
<dbReference type="STRING" id="56193.YP76_06810"/>
<organism evidence="1 2">
    <name type="scientific">Sphingobium chungbukense</name>
    <dbReference type="NCBI Taxonomy" id="56193"/>
    <lineage>
        <taxon>Bacteria</taxon>
        <taxon>Pseudomonadati</taxon>
        <taxon>Pseudomonadota</taxon>
        <taxon>Alphaproteobacteria</taxon>
        <taxon>Sphingomonadales</taxon>
        <taxon>Sphingomonadaceae</taxon>
        <taxon>Sphingobium</taxon>
    </lineage>
</organism>
<sequence length="67" mass="7558">MIVKFSTLAGGVFIEDTGANERRPSDRCFRFDHSGNAEYALFADLVGSNPAPRWFGHVFKEKDFLFA</sequence>
<comment type="caution">
    <text evidence="1">The sequence shown here is derived from an EMBL/GenBank/DDBJ whole genome shotgun (WGS) entry which is preliminary data.</text>
</comment>
<evidence type="ECO:0000313" key="2">
    <source>
        <dbReference type="Proteomes" id="UP000033874"/>
    </source>
</evidence>
<dbReference type="Proteomes" id="UP000033874">
    <property type="component" value="Unassembled WGS sequence"/>
</dbReference>
<evidence type="ECO:0000313" key="1">
    <source>
        <dbReference type="EMBL" id="KKW92641.1"/>
    </source>
</evidence>
<proteinExistence type="predicted"/>